<dbReference type="NCBIfam" id="NF033922">
    <property type="entry name" value="opr_porin_1"/>
    <property type="match status" value="1"/>
</dbReference>
<dbReference type="KEGG" id="sdl:Sdel_1548"/>
<organism evidence="2 3">
    <name type="scientific">Sulfurospirillum deleyianum (strain ATCC 51133 / DSM 6946 / 5175)</name>
    <dbReference type="NCBI Taxonomy" id="525898"/>
    <lineage>
        <taxon>Bacteria</taxon>
        <taxon>Pseudomonadati</taxon>
        <taxon>Campylobacterota</taxon>
        <taxon>Epsilonproteobacteria</taxon>
        <taxon>Campylobacterales</taxon>
        <taxon>Sulfurospirillaceae</taxon>
        <taxon>Sulfurospirillum</taxon>
    </lineage>
</organism>
<dbReference type="Gene3D" id="2.40.160.10">
    <property type="entry name" value="Porin"/>
    <property type="match status" value="1"/>
</dbReference>
<name>D1B394_SULD5</name>
<gene>
    <name evidence="2" type="ordered locus">Sdel_1548</name>
</gene>
<feature type="chain" id="PRO_5003020164" description="Porin domain-containing protein" evidence="1">
    <location>
        <begin position="22"/>
        <end position="374"/>
    </location>
</feature>
<dbReference type="InterPro" id="IPR023614">
    <property type="entry name" value="Porin_dom_sf"/>
</dbReference>
<accession>D1B394</accession>
<sequence precursor="true">MKFRYSHVLAALILGSSFSVAADATSLEEALTKAEVTGTVGWFGVHNDRKGESKNDSFSNGYLNVGFETAPFHGVSVGVAGWGSVQTSSYHDAYDEAMGDRMALSKAYLKIEQEGMGKVVLGRQDVDFNWLTDYIDGVSAEVTAVDHLVLSMAWAHSNAVIDIDEISERFTKINGHDGVYMLDAKYTPVEILELNPYLYYGNDLLNAYGMKATLSLEPSDAVKTTTMAHYVTVNSDVADVEDGSFAQFEQGVELFGVALAAGYMRTHDDGMGGLNELGDQSPFEEGNHVFDPEAKTPYMSASYEIEGVTLSALYGQTKYYDGDADKKFKEKELDVSVSYEIIKNLEASLIYANIDNDQKDESYDAYKAHISYNF</sequence>
<dbReference type="eggNOG" id="ENOG5033PK2">
    <property type="taxonomic scope" value="Bacteria"/>
</dbReference>
<reference evidence="3" key="1">
    <citation type="submission" date="2009-11" db="EMBL/GenBank/DDBJ databases">
        <title>The complete genome of Sulfurospirillum deleyianum DSM 6946.</title>
        <authorList>
            <consortium name="US DOE Joint Genome Institute (JGI-PGF)"/>
            <person name="Lucas S."/>
            <person name="Copeland A."/>
            <person name="Lapidus A."/>
            <person name="Glavina del Rio T."/>
            <person name="Dalin E."/>
            <person name="Tice H."/>
            <person name="Bruce D."/>
            <person name="Goodwin L."/>
            <person name="Pitluck S."/>
            <person name="Kyrpides N."/>
            <person name="Mavromatis K."/>
            <person name="Ivanova N."/>
            <person name="Ovchinnikova G."/>
            <person name="Munk A.C."/>
            <person name="Lu M."/>
            <person name="Brettin T."/>
            <person name="Detter J.C."/>
            <person name="Han C."/>
            <person name="Tapia R."/>
            <person name="Larimer F."/>
            <person name="Land M."/>
            <person name="Hauser L."/>
            <person name="Markowitz V."/>
            <person name="Cheng J.F."/>
            <person name="Hugenholtz P."/>
            <person name="Woyke T."/>
            <person name="Wu D."/>
            <person name="Aumann P."/>
            <person name="Schneider S."/>
            <person name="Lang E."/>
            <person name="Spring S."/>
            <person name="Klenk H.P."/>
            <person name="Eisen J.A."/>
        </authorList>
    </citation>
    <scope>NUCLEOTIDE SEQUENCE [LARGE SCALE GENOMIC DNA]</scope>
    <source>
        <strain evidence="3">ATCC 51133 / DSM 6946 / 5175</strain>
    </source>
</reference>
<evidence type="ECO:0000256" key="1">
    <source>
        <dbReference type="SAM" id="SignalP"/>
    </source>
</evidence>
<reference evidence="2 3" key="2">
    <citation type="journal article" date="2010" name="Stand. Genomic Sci.">
        <title>Complete genome sequence of Sulfurospirillum deleyianum type strain (5175).</title>
        <authorList>
            <person name="Sikorski J."/>
            <person name="Lapidus A."/>
            <person name="Copeland A."/>
            <person name="Glavina Del Rio T."/>
            <person name="Nolan M."/>
            <person name="Lucas S."/>
            <person name="Chen F."/>
            <person name="Tice H."/>
            <person name="Cheng J.F."/>
            <person name="Saunders E."/>
            <person name="Bruce D."/>
            <person name="Goodwin L."/>
            <person name="Pitluck S."/>
            <person name="Ovchinnikova G."/>
            <person name="Pati A."/>
            <person name="Ivanova N."/>
            <person name="Mavromatis K."/>
            <person name="Chen A."/>
            <person name="Palaniappan K."/>
            <person name="Chain P."/>
            <person name="Land M."/>
            <person name="Hauser L."/>
            <person name="Chang Y.J."/>
            <person name="Jeffries C.D."/>
            <person name="Brettin T."/>
            <person name="Detter J.C."/>
            <person name="Han C."/>
            <person name="Rohde M."/>
            <person name="Lang E."/>
            <person name="Spring S."/>
            <person name="Goker M."/>
            <person name="Bristow J."/>
            <person name="Eisen J.A."/>
            <person name="Markowitz V."/>
            <person name="Hugenholtz P."/>
            <person name="Kyrpides N.C."/>
            <person name="Klenk H.P."/>
        </authorList>
    </citation>
    <scope>NUCLEOTIDE SEQUENCE [LARGE SCALE GENOMIC DNA]</scope>
    <source>
        <strain evidence="3">ATCC 51133 / DSM 6946 / 5175</strain>
    </source>
</reference>
<dbReference type="SUPFAM" id="SSF56935">
    <property type="entry name" value="Porins"/>
    <property type="match status" value="1"/>
</dbReference>
<dbReference type="HOGENOM" id="CLU_739486_0_0_7"/>
<protein>
    <recommendedName>
        <fullName evidence="4">Porin domain-containing protein</fullName>
    </recommendedName>
</protein>
<feature type="signal peptide" evidence="1">
    <location>
        <begin position="1"/>
        <end position="21"/>
    </location>
</feature>
<dbReference type="RefSeq" id="WP_012857314.1">
    <property type="nucleotide sequence ID" value="NC_013512.1"/>
</dbReference>
<dbReference type="EMBL" id="CP001816">
    <property type="protein sequence ID" value="ACZ12564.1"/>
    <property type="molecule type" value="Genomic_DNA"/>
</dbReference>
<keyword evidence="1" id="KW-0732">Signal</keyword>
<proteinExistence type="predicted"/>
<evidence type="ECO:0008006" key="4">
    <source>
        <dbReference type="Google" id="ProtNLM"/>
    </source>
</evidence>
<keyword evidence="3" id="KW-1185">Reference proteome</keyword>
<dbReference type="GO" id="GO:0016020">
    <property type="term" value="C:membrane"/>
    <property type="evidence" value="ECO:0007669"/>
    <property type="project" value="InterPro"/>
</dbReference>
<dbReference type="NCBIfam" id="NF033923">
    <property type="entry name" value="opr_proin_2"/>
    <property type="match status" value="1"/>
</dbReference>
<dbReference type="GO" id="GO:0015288">
    <property type="term" value="F:porin activity"/>
    <property type="evidence" value="ECO:0007669"/>
    <property type="project" value="InterPro"/>
</dbReference>
<evidence type="ECO:0000313" key="2">
    <source>
        <dbReference type="EMBL" id="ACZ12564.1"/>
    </source>
</evidence>
<dbReference type="Proteomes" id="UP000002222">
    <property type="component" value="Chromosome"/>
</dbReference>
<dbReference type="AlphaFoldDB" id="D1B394"/>
<evidence type="ECO:0000313" key="3">
    <source>
        <dbReference type="Proteomes" id="UP000002222"/>
    </source>
</evidence>
<dbReference type="OrthoDB" id="5317598at2"/>